<keyword evidence="7" id="KW-0812">Transmembrane</keyword>
<keyword evidence="2" id="KW-1003">Cell membrane</keyword>
<dbReference type="PANTHER" id="PTHR32089:SF112">
    <property type="entry name" value="LYSOZYME-LIKE PROTEIN-RELATED"/>
    <property type="match status" value="1"/>
</dbReference>
<comment type="subcellular location">
    <subcellularLocation>
        <location evidence="1">Cell inner membrane</location>
        <topology evidence="1">Multi-pass membrane protein</topology>
    </subcellularLocation>
</comment>
<dbReference type="PANTHER" id="PTHR32089">
    <property type="entry name" value="METHYL-ACCEPTING CHEMOTAXIS PROTEIN MCPB"/>
    <property type="match status" value="1"/>
</dbReference>
<organism evidence="11 12">
    <name type="scientific">Bradyrhizobium macuxiense</name>
    <dbReference type="NCBI Taxonomy" id="1755647"/>
    <lineage>
        <taxon>Bacteria</taxon>
        <taxon>Pseudomonadati</taxon>
        <taxon>Pseudomonadota</taxon>
        <taxon>Alphaproteobacteria</taxon>
        <taxon>Hyphomicrobiales</taxon>
        <taxon>Nitrobacteraceae</taxon>
        <taxon>Bradyrhizobium</taxon>
    </lineage>
</organism>
<dbReference type="Proteomes" id="UP000321304">
    <property type="component" value="Unassembled WGS sequence"/>
</dbReference>
<evidence type="ECO:0000256" key="7">
    <source>
        <dbReference type="SAM" id="Phobius"/>
    </source>
</evidence>
<comment type="similarity">
    <text evidence="4">Belongs to the methyl-accepting chemotaxis (MCP) protein family.</text>
</comment>
<sequence length="664" mass="70607">MLVVSRIKPFAADILKRFRPSLKSQIAMLGIGGVAIVSVACLGGLDYAARVQRGSDDSMRFRAQLSELSDGFLETQQIAARFLKSRDEGLAKQLTGRVADELALLDKLDAFAATVPDGDPIRQVTSLRSGINLYATRFQNIVGAQRILGLNPNDGLQGKLRSAVQQFETKVGQIDQPRLTILLLTMRRLEKDFALSGEERFGDQLNEREDEFETALAASALPTDVKTELLGLARAYKLAFAGFLVSRQTLDDQLDDLSQIFDRTRPALVKVADAANARAELAQRKADAFRQTFSWLIGIVAFVLTLFAILFGRRVAGLISRMSAAMRQLADGQFDVVLPGLERSDEIGGMARAVESFKTKAQDKARAELDARREEDRRAADRHKAELARLAAAFEASAGDVIATVSAASEELAASARDLSDTAHHTQDLSANVAAASEEASSNVRLVAAATEQMIASAAAIGRQVGESASFASDAVAQAQQTDARMAQLASAADRIGNVVQLIAAIARQTNLLALNATIEAARAGAAGSGFAVVAQEVKTLARQTAEATEDIRTQIADIQAATRESAGAISGITGIVQRISQIASDVADAIEEQASATRSIADNVQIASERTAQVAVSIGQVASGASRTGSASSQVLSSSRLLSDGNVRLRQELDNFIATIRAG</sequence>
<dbReference type="PRINTS" id="PR00260">
    <property type="entry name" value="CHEMTRNSDUCR"/>
</dbReference>
<keyword evidence="2" id="KW-0997">Cell inner membrane</keyword>
<keyword evidence="6" id="KW-0175">Coiled coil</keyword>
<feature type="domain" description="T-SNARE coiled-coil homology" evidence="9">
    <location>
        <begin position="560"/>
        <end position="622"/>
    </location>
</feature>
<keyword evidence="7" id="KW-1133">Transmembrane helix</keyword>
<feature type="transmembrane region" description="Helical" evidence="7">
    <location>
        <begin position="293"/>
        <end position="312"/>
    </location>
</feature>
<feature type="domain" description="Methyl-accepting transducer" evidence="8">
    <location>
        <begin position="408"/>
        <end position="637"/>
    </location>
</feature>
<evidence type="ECO:0000313" key="11">
    <source>
        <dbReference type="EMBL" id="TWB90071.1"/>
    </source>
</evidence>
<dbReference type="GO" id="GO:0004888">
    <property type="term" value="F:transmembrane signaling receptor activity"/>
    <property type="evidence" value="ECO:0007669"/>
    <property type="project" value="InterPro"/>
</dbReference>
<dbReference type="SMART" id="SM00304">
    <property type="entry name" value="HAMP"/>
    <property type="match status" value="1"/>
</dbReference>
<evidence type="ECO:0000256" key="4">
    <source>
        <dbReference type="ARBA" id="ARBA00029447"/>
    </source>
</evidence>
<dbReference type="Pfam" id="PF00015">
    <property type="entry name" value="MCPsignal"/>
    <property type="match status" value="1"/>
</dbReference>
<dbReference type="SUPFAM" id="SSF58104">
    <property type="entry name" value="Methyl-accepting chemotaxis protein (MCP) signaling domain"/>
    <property type="match status" value="1"/>
</dbReference>
<dbReference type="Pfam" id="PF00672">
    <property type="entry name" value="HAMP"/>
    <property type="match status" value="1"/>
</dbReference>
<evidence type="ECO:0000313" key="12">
    <source>
        <dbReference type="Proteomes" id="UP000321304"/>
    </source>
</evidence>
<dbReference type="SMART" id="SM01358">
    <property type="entry name" value="HBM"/>
    <property type="match status" value="1"/>
</dbReference>
<feature type="transmembrane region" description="Helical" evidence="7">
    <location>
        <begin position="26"/>
        <end position="45"/>
    </location>
</feature>
<dbReference type="GO" id="GO:0005886">
    <property type="term" value="C:plasma membrane"/>
    <property type="evidence" value="ECO:0007669"/>
    <property type="project" value="UniProtKB-SubCell"/>
</dbReference>
<dbReference type="GO" id="GO:0006935">
    <property type="term" value="P:chemotaxis"/>
    <property type="evidence" value="ECO:0007669"/>
    <property type="project" value="InterPro"/>
</dbReference>
<evidence type="ECO:0000259" key="9">
    <source>
        <dbReference type="PROSITE" id="PS50192"/>
    </source>
</evidence>
<evidence type="ECO:0000256" key="1">
    <source>
        <dbReference type="ARBA" id="ARBA00004429"/>
    </source>
</evidence>
<feature type="domain" description="HAMP" evidence="10">
    <location>
        <begin position="313"/>
        <end position="366"/>
    </location>
</feature>
<dbReference type="InterPro" id="IPR003660">
    <property type="entry name" value="HAMP_dom"/>
</dbReference>
<dbReference type="InterPro" id="IPR032255">
    <property type="entry name" value="HBM"/>
</dbReference>
<evidence type="ECO:0000256" key="6">
    <source>
        <dbReference type="SAM" id="Coils"/>
    </source>
</evidence>
<proteinExistence type="inferred from homology"/>
<dbReference type="Gene3D" id="6.10.340.10">
    <property type="match status" value="1"/>
</dbReference>
<accession>A0A560L3K1</accession>
<dbReference type="AlphaFoldDB" id="A0A560L3K1"/>
<evidence type="ECO:0000256" key="3">
    <source>
        <dbReference type="ARBA" id="ARBA00023224"/>
    </source>
</evidence>
<comment type="caution">
    <text evidence="11">The sequence shown here is derived from an EMBL/GenBank/DDBJ whole genome shotgun (WGS) entry which is preliminary data.</text>
</comment>
<keyword evidence="3 5" id="KW-0807">Transducer</keyword>
<dbReference type="InterPro" id="IPR000727">
    <property type="entry name" value="T_SNARE_dom"/>
</dbReference>
<feature type="coiled-coil region" evidence="6">
    <location>
        <begin position="366"/>
        <end position="393"/>
    </location>
</feature>
<dbReference type="Gene3D" id="1.10.287.950">
    <property type="entry name" value="Methyl-accepting chemotaxis protein"/>
    <property type="match status" value="1"/>
</dbReference>
<dbReference type="RefSeq" id="WP_167529320.1">
    <property type="nucleotide sequence ID" value="NZ_VITY01000015.1"/>
</dbReference>
<dbReference type="InterPro" id="IPR004090">
    <property type="entry name" value="Chemotax_Me-accpt_rcpt"/>
</dbReference>
<keyword evidence="12" id="KW-1185">Reference proteome</keyword>
<name>A0A560L3K1_9BRAD</name>
<evidence type="ECO:0000259" key="10">
    <source>
        <dbReference type="PROSITE" id="PS50885"/>
    </source>
</evidence>
<dbReference type="CDD" id="cd06225">
    <property type="entry name" value="HAMP"/>
    <property type="match status" value="1"/>
</dbReference>
<dbReference type="PROSITE" id="PS50111">
    <property type="entry name" value="CHEMOTAXIS_TRANSDUC_2"/>
    <property type="match status" value="1"/>
</dbReference>
<evidence type="ECO:0000256" key="5">
    <source>
        <dbReference type="PROSITE-ProRule" id="PRU00284"/>
    </source>
</evidence>
<protein>
    <submittedName>
        <fullName evidence="11">Methyl-accepting chemotaxis sensory transducer</fullName>
    </submittedName>
</protein>
<dbReference type="SMART" id="SM00283">
    <property type="entry name" value="MA"/>
    <property type="match status" value="1"/>
</dbReference>
<dbReference type="InterPro" id="IPR004089">
    <property type="entry name" value="MCPsignal_dom"/>
</dbReference>
<dbReference type="PROSITE" id="PS50885">
    <property type="entry name" value="HAMP"/>
    <property type="match status" value="1"/>
</dbReference>
<dbReference type="GO" id="GO:0007165">
    <property type="term" value="P:signal transduction"/>
    <property type="evidence" value="ECO:0007669"/>
    <property type="project" value="UniProtKB-KW"/>
</dbReference>
<dbReference type="EMBL" id="VITY01000015">
    <property type="protein sequence ID" value="TWB90071.1"/>
    <property type="molecule type" value="Genomic_DNA"/>
</dbReference>
<evidence type="ECO:0000256" key="2">
    <source>
        <dbReference type="ARBA" id="ARBA00022519"/>
    </source>
</evidence>
<keyword evidence="7" id="KW-0472">Membrane</keyword>
<reference evidence="11 12" key="1">
    <citation type="submission" date="2019-06" db="EMBL/GenBank/DDBJ databases">
        <title>Genomic Encyclopedia of Type Strains, Phase IV (KMG-V): Genome sequencing to study the core and pangenomes of soil and plant-associated prokaryotes.</title>
        <authorList>
            <person name="Whitman W."/>
        </authorList>
    </citation>
    <scope>NUCLEOTIDE SEQUENCE [LARGE SCALE GENOMIC DNA]</scope>
    <source>
        <strain evidence="11 12">BR 10355</strain>
    </source>
</reference>
<gene>
    <name evidence="11" type="ORF">FBZ93_115189</name>
</gene>
<evidence type="ECO:0000259" key="8">
    <source>
        <dbReference type="PROSITE" id="PS50111"/>
    </source>
</evidence>
<dbReference type="PROSITE" id="PS50192">
    <property type="entry name" value="T_SNARE"/>
    <property type="match status" value="1"/>
</dbReference>